<sequence>MVAFESVTKRFGGSNGQPAFTALDGVDLTVARGGITGIIGRSGAGKSTLIRLVNGLEKASSGRVVVDGIEVGTLAETGLRDLRRQVGMIFQHFNLLSSRTAFDNIALPLEIAGMDRKAIRDRVAPLVDLVGLGDKADRYPAELSGGQKQRIGIARALATEPKLLLSDEATSALDPETTQSILELLKDINRDLGLTVLLITHEMEVVKTIASQVAVIDKGKIVESGRTFDIFTAPQHETTQSLLSAAIGAKLPEWIRADLKPQPAPGDRALVRLVFFGETAFQPLTARLVAEIGPDLNILAGAIDEIAGEPFGSLVVSYAADPQTLERAARFYQQTGLTTEVLGYGA</sequence>
<evidence type="ECO:0000259" key="11">
    <source>
        <dbReference type="PROSITE" id="PS50893"/>
    </source>
</evidence>
<dbReference type="PANTHER" id="PTHR43166">
    <property type="entry name" value="AMINO ACID IMPORT ATP-BINDING PROTEIN"/>
    <property type="match status" value="1"/>
</dbReference>
<dbReference type="InterPro" id="IPR045865">
    <property type="entry name" value="ACT-like_dom_sf"/>
</dbReference>
<keyword evidence="10" id="KW-0472">Membrane</keyword>
<evidence type="ECO:0000256" key="2">
    <source>
        <dbReference type="ARBA" id="ARBA00005417"/>
    </source>
</evidence>
<dbReference type="InterPro" id="IPR018449">
    <property type="entry name" value="NIL_domain"/>
</dbReference>
<comment type="caution">
    <text evidence="12">The sequence shown here is derived from an EMBL/GenBank/DDBJ whole genome shotgun (WGS) entry which is preliminary data.</text>
</comment>
<dbReference type="OrthoDB" id="9802264at2"/>
<keyword evidence="6" id="KW-0547">Nucleotide-binding</keyword>
<keyword evidence="7 12" id="KW-0067">ATP-binding</keyword>
<dbReference type="InterPro" id="IPR050086">
    <property type="entry name" value="MetN_ABC_transporter-like"/>
</dbReference>
<dbReference type="SUPFAM" id="SSF55021">
    <property type="entry name" value="ACT-like"/>
    <property type="match status" value="1"/>
</dbReference>
<protein>
    <recommendedName>
        <fullName evidence="3">Cell division ATP-binding protein FtsE</fullName>
    </recommendedName>
</protein>
<evidence type="ECO:0000256" key="8">
    <source>
        <dbReference type="ARBA" id="ARBA00022967"/>
    </source>
</evidence>
<dbReference type="InterPro" id="IPR041701">
    <property type="entry name" value="MetN_ABC"/>
</dbReference>
<dbReference type="InterPro" id="IPR017871">
    <property type="entry name" value="ABC_transporter-like_CS"/>
</dbReference>
<dbReference type="Pfam" id="PF00005">
    <property type="entry name" value="ABC_tran"/>
    <property type="match status" value="1"/>
</dbReference>
<dbReference type="InterPro" id="IPR003439">
    <property type="entry name" value="ABC_transporter-like_ATP-bd"/>
</dbReference>
<reference evidence="12 13" key="1">
    <citation type="submission" date="2014-06" db="EMBL/GenBank/DDBJ databases">
        <title>Rhizobium pelagicum/R2-400B4.</title>
        <authorList>
            <person name="Kimes N.E."/>
            <person name="Lopez-Perez M."/>
        </authorList>
    </citation>
    <scope>NUCLEOTIDE SEQUENCE [LARGE SCALE GENOMIC DNA]</scope>
    <source>
        <strain evidence="12 13">R2-400B4</strain>
    </source>
</reference>
<dbReference type="Pfam" id="PF09383">
    <property type="entry name" value="NIL"/>
    <property type="match status" value="1"/>
</dbReference>
<dbReference type="AlphaFoldDB" id="A0A922P1A0"/>
<dbReference type="Proteomes" id="UP000052167">
    <property type="component" value="Unassembled WGS sequence"/>
</dbReference>
<gene>
    <name evidence="12" type="ORF">GV68_24240</name>
</gene>
<dbReference type="PROSITE" id="PS50893">
    <property type="entry name" value="ABC_TRANSPORTER_2"/>
    <property type="match status" value="1"/>
</dbReference>
<evidence type="ECO:0000313" key="13">
    <source>
        <dbReference type="Proteomes" id="UP000052167"/>
    </source>
</evidence>
<evidence type="ECO:0000256" key="5">
    <source>
        <dbReference type="ARBA" id="ARBA00022475"/>
    </source>
</evidence>
<keyword evidence="5" id="KW-1003">Cell membrane</keyword>
<evidence type="ECO:0000256" key="6">
    <source>
        <dbReference type="ARBA" id="ARBA00022741"/>
    </source>
</evidence>
<keyword evidence="4" id="KW-0813">Transport</keyword>
<dbReference type="GO" id="GO:0016887">
    <property type="term" value="F:ATP hydrolysis activity"/>
    <property type="evidence" value="ECO:0007669"/>
    <property type="project" value="InterPro"/>
</dbReference>
<keyword evidence="9" id="KW-0029">Amino-acid transport</keyword>
<dbReference type="SUPFAM" id="SSF52540">
    <property type="entry name" value="P-loop containing nucleoside triphosphate hydrolases"/>
    <property type="match status" value="1"/>
</dbReference>
<proteinExistence type="inferred from homology"/>
<dbReference type="Gene3D" id="3.30.70.260">
    <property type="match status" value="1"/>
</dbReference>
<keyword evidence="8" id="KW-1278">Translocase</keyword>
<evidence type="ECO:0000256" key="4">
    <source>
        <dbReference type="ARBA" id="ARBA00022448"/>
    </source>
</evidence>
<comment type="similarity">
    <text evidence="2">Belongs to the ABC transporter superfamily.</text>
</comment>
<dbReference type="SMART" id="SM00382">
    <property type="entry name" value="AAA"/>
    <property type="match status" value="1"/>
</dbReference>
<organism evidence="12 13">
    <name type="scientific">Pseudorhizobium pelagicum</name>
    <dbReference type="NCBI Taxonomy" id="1509405"/>
    <lineage>
        <taxon>Bacteria</taxon>
        <taxon>Pseudomonadati</taxon>
        <taxon>Pseudomonadota</taxon>
        <taxon>Alphaproteobacteria</taxon>
        <taxon>Hyphomicrobiales</taxon>
        <taxon>Rhizobiaceae</taxon>
        <taxon>Rhizobium/Agrobacterium group</taxon>
        <taxon>Pseudorhizobium</taxon>
    </lineage>
</organism>
<evidence type="ECO:0000256" key="9">
    <source>
        <dbReference type="ARBA" id="ARBA00022970"/>
    </source>
</evidence>
<accession>A0A922P1A0</accession>
<dbReference type="SMART" id="SM00930">
    <property type="entry name" value="NIL"/>
    <property type="match status" value="1"/>
</dbReference>
<evidence type="ECO:0000256" key="3">
    <source>
        <dbReference type="ARBA" id="ARBA00020019"/>
    </source>
</evidence>
<evidence type="ECO:0000313" key="12">
    <source>
        <dbReference type="EMBL" id="KEQ09535.1"/>
    </source>
</evidence>
<evidence type="ECO:0000256" key="7">
    <source>
        <dbReference type="ARBA" id="ARBA00022840"/>
    </source>
</evidence>
<dbReference type="GO" id="GO:0005886">
    <property type="term" value="C:plasma membrane"/>
    <property type="evidence" value="ECO:0007669"/>
    <property type="project" value="UniProtKB-ARBA"/>
</dbReference>
<dbReference type="EMBL" id="JOKJ01000007">
    <property type="protein sequence ID" value="KEQ09535.1"/>
    <property type="molecule type" value="Genomic_DNA"/>
</dbReference>
<dbReference type="GO" id="GO:0006865">
    <property type="term" value="P:amino acid transport"/>
    <property type="evidence" value="ECO:0007669"/>
    <property type="project" value="UniProtKB-KW"/>
</dbReference>
<dbReference type="PANTHER" id="PTHR43166:SF30">
    <property type="entry name" value="METHIONINE IMPORT ATP-BINDING PROTEIN METN"/>
    <property type="match status" value="1"/>
</dbReference>
<evidence type="ECO:0000256" key="10">
    <source>
        <dbReference type="ARBA" id="ARBA00023136"/>
    </source>
</evidence>
<dbReference type="InterPro" id="IPR003593">
    <property type="entry name" value="AAA+_ATPase"/>
</dbReference>
<dbReference type="CDD" id="cd03258">
    <property type="entry name" value="ABC_MetN_methionine_transporter"/>
    <property type="match status" value="1"/>
</dbReference>
<comment type="function">
    <text evidence="1">Part of the ABC transporter FtsEX involved in cellular division. Important for assembly or stability of the septal ring.</text>
</comment>
<evidence type="ECO:0000256" key="1">
    <source>
        <dbReference type="ARBA" id="ARBA00002579"/>
    </source>
</evidence>
<name>A0A922P1A0_9HYPH</name>
<dbReference type="FunFam" id="3.40.50.300:FF:000056">
    <property type="entry name" value="Cell division ATP-binding protein FtsE"/>
    <property type="match status" value="1"/>
</dbReference>
<dbReference type="InterPro" id="IPR027417">
    <property type="entry name" value="P-loop_NTPase"/>
</dbReference>
<keyword evidence="13" id="KW-1185">Reference proteome</keyword>
<dbReference type="PROSITE" id="PS00211">
    <property type="entry name" value="ABC_TRANSPORTER_1"/>
    <property type="match status" value="1"/>
</dbReference>
<dbReference type="RefSeq" id="WP_037165921.1">
    <property type="nucleotide sequence ID" value="NZ_CAJXID010000016.1"/>
</dbReference>
<dbReference type="Gene3D" id="3.40.50.300">
    <property type="entry name" value="P-loop containing nucleotide triphosphate hydrolases"/>
    <property type="match status" value="1"/>
</dbReference>
<feature type="domain" description="ABC transporter" evidence="11">
    <location>
        <begin position="2"/>
        <end position="243"/>
    </location>
</feature>
<dbReference type="GO" id="GO:0005524">
    <property type="term" value="F:ATP binding"/>
    <property type="evidence" value="ECO:0007669"/>
    <property type="project" value="UniProtKB-KW"/>
</dbReference>